<feature type="region of interest" description="Disordered" evidence="1">
    <location>
        <begin position="1"/>
        <end position="120"/>
    </location>
</feature>
<sequence length="143" mass="15613">MAGFRSAAGYPQTRVPQKISRGRFRNRGNRLNPAPEPRASTPRGDTHPPRPADPGLEPAGPPRPRDPRADCAPGEPQEPSGRFPCITSRRFRKPFQGSKIDLPSPSWGTDGSKALAEPRPGQCGVLAARREGDLFQRARWGGR</sequence>
<dbReference type="Proteomes" id="UP000070188">
    <property type="component" value="Unassembled WGS sequence"/>
</dbReference>
<proteinExistence type="predicted"/>
<evidence type="ECO:0000256" key="1">
    <source>
        <dbReference type="SAM" id="MobiDB-lite"/>
    </source>
</evidence>
<evidence type="ECO:0000313" key="3">
    <source>
        <dbReference type="Proteomes" id="UP000070188"/>
    </source>
</evidence>
<comment type="caution">
    <text evidence="2">The sequence shown here is derived from an EMBL/GenBank/DDBJ whole genome shotgun (WGS) entry which is preliminary data.</text>
</comment>
<dbReference type="EMBL" id="LAXD01000001">
    <property type="protein sequence ID" value="KWW99054.1"/>
    <property type="molecule type" value="Genomic_DNA"/>
</dbReference>
<dbReference type="STRING" id="1469144.LI90_686"/>
<protein>
    <submittedName>
        <fullName evidence="2">Uncharacterized protein</fullName>
    </submittedName>
</protein>
<accession>A0A132MMG8</accession>
<gene>
    <name evidence="2" type="ORF">LI90_686</name>
</gene>
<organism evidence="2 3">
    <name type="scientific">Carbonactinospora thermoautotrophica</name>
    <dbReference type="NCBI Taxonomy" id="1469144"/>
    <lineage>
        <taxon>Bacteria</taxon>
        <taxon>Bacillati</taxon>
        <taxon>Actinomycetota</taxon>
        <taxon>Actinomycetes</taxon>
        <taxon>Kitasatosporales</taxon>
        <taxon>Carbonactinosporaceae</taxon>
        <taxon>Carbonactinospora</taxon>
    </lineage>
</organism>
<reference evidence="3" key="1">
    <citation type="submission" date="2015-04" db="EMBL/GenBank/DDBJ databases">
        <title>Physiological reanalysis, assessment of diazotrophy, and genome sequences of multiple isolates of Streptomyces thermoautotrophicus.</title>
        <authorList>
            <person name="MacKellar D.C."/>
            <person name="Lieber L."/>
            <person name="Norman J."/>
            <person name="Bolger A."/>
            <person name="Tobin C."/>
            <person name="Murray J.W."/>
            <person name="Chang R."/>
            <person name="Ford T."/>
            <person name="Nguyen P.Q."/>
            <person name="Woodward J."/>
            <person name="Permingeat H."/>
            <person name="Joshi N.S."/>
            <person name="Silver P.A."/>
            <person name="Usadel B."/>
            <person name="Rutherford A.W."/>
            <person name="Friesen M."/>
            <person name="Prell J."/>
        </authorList>
    </citation>
    <scope>NUCLEOTIDE SEQUENCE [LARGE SCALE GENOMIC DNA]</scope>
    <source>
        <strain evidence="3">H1</strain>
    </source>
</reference>
<dbReference type="AlphaFoldDB" id="A0A132MMG8"/>
<evidence type="ECO:0000313" key="2">
    <source>
        <dbReference type="EMBL" id="KWW99054.1"/>
    </source>
</evidence>
<keyword evidence="3" id="KW-1185">Reference proteome</keyword>
<dbReference type="PATRIC" id="fig|1469144.10.peg.788"/>
<name>A0A132MMG8_9ACTN</name>